<dbReference type="EMBL" id="FOLB01000007">
    <property type="protein sequence ID" value="SFC47825.1"/>
    <property type="molecule type" value="Genomic_DNA"/>
</dbReference>
<dbReference type="InterPro" id="IPR051534">
    <property type="entry name" value="CBASS_pafABC_assoc_protein"/>
</dbReference>
<dbReference type="PANTHER" id="PTHR34580">
    <property type="match status" value="1"/>
</dbReference>
<accession>A0A1I1JHJ6</accession>
<dbReference type="Pfam" id="PF13280">
    <property type="entry name" value="WYL"/>
    <property type="match status" value="1"/>
</dbReference>
<evidence type="ECO:0000259" key="2">
    <source>
        <dbReference type="Pfam" id="PF19187"/>
    </source>
</evidence>
<name>A0A1I1JHJ6_9ACTN</name>
<feature type="domain" description="WCX" evidence="3">
    <location>
        <begin position="253"/>
        <end position="321"/>
    </location>
</feature>
<dbReference type="RefSeq" id="WP_091123403.1">
    <property type="nucleotide sequence ID" value="NZ_FOLB01000007.1"/>
</dbReference>
<dbReference type="GO" id="GO:0000502">
    <property type="term" value="C:proteasome complex"/>
    <property type="evidence" value="ECO:0007669"/>
    <property type="project" value="UniProtKB-KW"/>
</dbReference>
<dbReference type="PROSITE" id="PS52050">
    <property type="entry name" value="WYL"/>
    <property type="match status" value="1"/>
</dbReference>
<dbReference type="AlphaFoldDB" id="A0A1I1JHJ6"/>
<sequence length="333" mass="36412">MSQRQPVQGAREQVARLLALVPYLHAHGHVRLDEAATAFGVTERQIVKDLRVLFMCGLPGGYPDDLIDVDIESLESPGGDRVIRVTNADYLSRPLRLTPTEATAVIVALRALRSGATSDDTREVVDRALAKLEQAAAAGAAATPLVDPGDAPDAAEVALRARLEAAVGQRRQVRLVYYVPSRDEESERVVDPRGLVVEGGAVYLDAWCHAAEAPRWFRLDRIRSAEVLDTMVTTTDAPRELAPGIFTQEAGAERVTLDIAPAAYWITEYYPVEAVRPGESGHHQVDLLVADQRWLTRLLLRLAPHARVIAPAAYADAFRSRSAVTRSLYTDAE</sequence>
<dbReference type="PANTHER" id="PTHR34580:SF1">
    <property type="entry name" value="PROTEIN PAFC"/>
    <property type="match status" value="1"/>
</dbReference>
<evidence type="ECO:0000313" key="4">
    <source>
        <dbReference type="EMBL" id="SFC47825.1"/>
    </source>
</evidence>
<dbReference type="Pfam" id="PF25583">
    <property type="entry name" value="WCX"/>
    <property type="match status" value="1"/>
</dbReference>
<protein>
    <submittedName>
        <fullName evidence="4">Proteasome accessory factor C</fullName>
    </submittedName>
</protein>
<feature type="domain" description="PafC HTH" evidence="2">
    <location>
        <begin position="12"/>
        <end position="134"/>
    </location>
</feature>
<dbReference type="InterPro" id="IPR028349">
    <property type="entry name" value="PafC-like"/>
</dbReference>
<dbReference type="Pfam" id="PF19187">
    <property type="entry name" value="HTH_PafC"/>
    <property type="match status" value="1"/>
</dbReference>
<keyword evidence="5" id="KW-1185">Reference proteome</keyword>
<dbReference type="OrthoDB" id="5174471at2"/>
<dbReference type="InterPro" id="IPR043839">
    <property type="entry name" value="PafC_HTH"/>
</dbReference>
<keyword evidence="4" id="KW-0647">Proteasome</keyword>
<evidence type="ECO:0000259" key="3">
    <source>
        <dbReference type="Pfam" id="PF25583"/>
    </source>
</evidence>
<dbReference type="InterPro" id="IPR026881">
    <property type="entry name" value="WYL_dom"/>
</dbReference>
<dbReference type="STRING" id="574651.SAMN04487968_1077"/>
<evidence type="ECO:0000259" key="1">
    <source>
        <dbReference type="Pfam" id="PF13280"/>
    </source>
</evidence>
<proteinExistence type="predicted"/>
<dbReference type="PIRSF" id="PIRSF016838">
    <property type="entry name" value="PafC"/>
    <property type="match status" value="1"/>
</dbReference>
<feature type="domain" description="WYL" evidence="1">
    <location>
        <begin position="161"/>
        <end position="227"/>
    </location>
</feature>
<reference evidence="4 5" key="1">
    <citation type="submission" date="2016-10" db="EMBL/GenBank/DDBJ databases">
        <authorList>
            <person name="de Groot N.N."/>
        </authorList>
    </citation>
    <scope>NUCLEOTIDE SEQUENCE [LARGE SCALE GENOMIC DNA]</scope>
    <source>
        <strain evidence="4 5">CGMCC 1.7056</strain>
    </source>
</reference>
<dbReference type="InterPro" id="IPR057727">
    <property type="entry name" value="WCX_dom"/>
</dbReference>
<evidence type="ECO:0000313" key="5">
    <source>
        <dbReference type="Proteomes" id="UP000198832"/>
    </source>
</evidence>
<gene>
    <name evidence="4" type="ORF">SAMN04487968_1077</name>
</gene>
<organism evidence="4 5">
    <name type="scientific">Nocardioides terrae</name>
    <dbReference type="NCBI Taxonomy" id="574651"/>
    <lineage>
        <taxon>Bacteria</taxon>
        <taxon>Bacillati</taxon>
        <taxon>Actinomycetota</taxon>
        <taxon>Actinomycetes</taxon>
        <taxon>Propionibacteriales</taxon>
        <taxon>Nocardioidaceae</taxon>
        <taxon>Nocardioides</taxon>
    </lineage>
</organism>
<dbReference type="Proteomes" id="UP000198832">
    <property type="component" value="Unassembled WGS sequence"/>
</dbReference>